<name>A0ABX8WKS4_9GAMM</name>
<dbReference type="EMBL" id="CP080544">
    <property type="protein sequence ID" value="QYR52063.1"/>
    <property type="molecule type" value="Genomic_DNA"/>
</dbReference>
<sequence>MKKFLQVIVIALAFAVASVPAWALGLGQIQVKSRLNEPFLAHIPIISNDPAELQELSAKLADPETFVRIGLPLPDRLVSDLHFSIETGDDGKPFVKVTSVTPVTLPELDFLVEVQWSDGRLVREYSALMAAPNTIAGAPPVIEAPTVAAANTVERMDTAATESLPDAIAPTPSSTTTVDETRVADSNLANTPSVVRDSGIAASGKTYGPIRYGETLGDIAREMAGSNGDAVATMQQLLALNRDAFIGGNINRLKAGAVLRTPEGSRDVKPADAEERAAVTAAAPSMTNRAARAEDTSTVANTVSGASRASTATAPKASREARLKIVAPTANNDAPTTRSGGGTQGDGDMLQQQLQQANESIASKDAEINELKSRVAELEQLKNKQAQLIAIKDTQLASAEKNLETRQASPRNDASSSAAFPWMGLTLGLLGALALAGLAWFFLRRKAPKTAQSATPRWLQEGEGARTAPSFAAEMPRDASVPSAQDTGTPVDDVVSADESEKADSDHDALSKIAKARACIVVGDKSTAREILEELLAGTLLPETRLAAEQLMQNLR</sequence>
<evidence type="ECO:0000256" key="1">
    <source>
        <dbReference type="SAM" id="Coils"/>
    </source>
</evidence>
<dbReference type="Pfam" id="PF25800">
    <property type="entry name" value="FimV_N"/>
    <property type="match status" value="1"/>
</dbReference>
<protein>
    <submittedName>
        <fullName evidence="5">Ferrous iron transporter B</fullName>
    </submittedName>
</protein>
<evidence type="ECO:0000313" key="6">
    <source>
        <dbReference type="Proteomes" id="UP000824755"/>
    </source>
</evidence>
<dbReference type="Gene3D" id="1.20.58.2200">
    <property type="match status" value="1"/>
</dbReference>
<keyword evidence="6" id="KW-1185">Reference proteome</keyword>
<feature type="region of interest" description="Disordered" evidence="2">
    <location>
        <begin position="475"/>
        <end position="507"/>
    </location>
</feature>
<dbReference type="InterPro" id="IPR057840">
    <property type="entry name" value="FimV_N"/>
</dbReference>
<dbReference type="RefSeq" id="WP_220378851.1">
    <property type="nucleotide sequence ID" value="NZ_CP080544.1"/>
</dbReference>
<accession>A0ABX8WKS4</accession>
<reference evidence="5 6" key="1">
    <citation type="submission" date="2021-08" db="EMBL/GenBank/DDBJ databases">
        <title>Lysobacter sp. strain CJ11 Genome sequencing and assembly.</title>
        <authorList>
            <person name="Kim I."/>
        </authorList>
    </citation>
    <scope>NUCLEOTIDE SEQUENCE [LARGE SCALE GENOMIC DNA]</scope>
    <source>
        <strain evidence="5 6">CJ11</strain>
    </source>
</reference>
<evidence type="ECO:0000259" key="4">
    <source>
        <dbReference type="Pfam" id="PF25800"/>
    </source>
</evidence>
<dbReference type="Proteomes" id="UP000824755">
    <property type="component" value="Chromosome"/>
</dbReference>
<feature type="transmembrane region" description="Helical" evidence="3">
    <location>
        <begin position="419"/>
        <end position="443"/>
    </location>
</feature>
<feature type="compositionally biased region" description="Polar residues" evidence="2">
    <location>
        <begin position="296"/>
        <end position="313"/>
    </location>
</feature>
<gene>
    <name evidence="5" type="ORF">H8L67_05410</name>
</gene>
<keyword evidence="1" id="KW-0175">Coiled coil</keyword>
<keyword evidence="3" id="KW-1133">Transmembrane helix</keyword>
<keyword evidence="3" id="KW-0472">Membrane</keyword>
<keyword evidence="3" id="KW-0812">Transmembrane</keyword>
<feature type="domain" description="FimV N-terminal" evidence="4">
    <location>
        <begin position="24"/>
        <end position="132"/>
    </location>
</feature>
<feature type="compositionally biased region" description="Polar residues" evidence="2">
    <location>
        <begin position="329"/>
        <end position="338"/>
    </location>
</feature>
<evidence type="ECO:0000256" key="3">
    <source>
        <dbReference type="SAM" id="Phobius"/>
    </source>
</evidence>
<feature type="region of interest" description="Disordered" evidence="2">
    <location>
        <begin position="279"/>
        <end position="348"/>
    </location>
</feature>
<evidence type="ECO:0000313" key="5">
    <source>
        <dbReference type="EMBL" id="QYR52063.1"/>
    </source>
</evidence>
<dbReference type="InterPro" id="IPR038440">
    <property type="entry name" value="FimV_C_sf"/>
</dbReference>
<feature type="coiled-coil region" evidence="1">
    <location>
        <begin position="354"/>
        <end position="388"/>
    </location>
</feature>
<evidence type="ECO:0000256" key="2">
    <source>
        <dbReference type="SAM" id="MobiDB-lite"/>
    </source>
</evidence>
<organism evidence="5 6">
    <name type="scientific">Lysobacter soyae</name>
    <dbReference type="NCBI Taxonomy" id="2764185"/>
    <lineage>
        <taxon>Bacteria</taxon>
        <taxon>Pseudomonadati</taxon>
        <taxon>Pseudomonadota</taxon>
        <taxon>Gammaproteobacteria</taxon>
        <taxon>Lysobacterales</taxon>
        <taxon>Lysobacteraceae</taxon>
        <taxon>Lysobacter</taxon>
    </lineage>
</organism>
<proteinExistence type="predicted"/>